<dbReference type="InterPro" id="IPR049946">
    <property type="entry name" value="RIBOSOMAL_L20_CS"/>
</dbReference>
<dbReference type="Gene3D" id="1.10.1900.20">
    <property type="entry name" value="Ribosomal protein L20"/>
    <property type="match status" value="1"/>
</dbReference>
<accession>A0A191T551</accession>
<dbReference type="FunFam" id="1.10.1900.20:FF:000001">
    <property type="entry name" value="50S ribosomal protein L20"/>
    <property type="match status" value="1"/>
</dbReference>
<dbReference type="GO" id="GO:0019843">
    <property type="term" value="F:rRNA binding"/>
    <property type="evidence" value="ECO:0007669"/>
    <property type="project" value="UniProtKB-UniRule"/>
</dbReference>
<evidence type="ECO:0000256" key="6">
    <source>
        <dbReference type="ARBA" id="ARBA00035295"/>
    </source>
</evidence>
<keyword evidence="10" id="KW-0934">Plastid</keyword>
<sequence length="115" mass="13612">MTRVKRGYVAKKRRKKTLILASGFQGSHSNCFRPSNQQAIKSLVYANRDRNRRKRDFRKLWITRINAAARQQGISYSQFIHKLYKAKIYINRKMLAQTAVLDPNTFTAFFSYIDY</sequence>
<dbReference type="HAMAP" id="MF_00382">
    <property type="entry name" value="Ribosomal_bL20"/>
    <property type="match status" value="1"/>
</dbReference>
<comment type="similarity">
    <text evidence="1 7 8">Belongs to the bacterial ribosomal protein bL20 family.</text>
</comment>
<dbReference type="InterPro" id="IPR005813">
    <property type="entry name" value="Ribosomal_bL20"/>
</dbReference>
<evidence type="ECO:0000256" key="2">
    <source>
        <dbReference type="ARBA" id="ARBA00022730"/>
    </source>
</evidence>
<dbReference type="PROSITE" id="PS00937">
    <property type="entry name" value="RIBOSOMAL_L20"/>
    <property type="match status" value="1"/>
</dbReference>
<keyword evidence="2 7" id="KW-0699">rRNA-binding</keyword>
<dbReference type="AlphaFoldDB" id="A0A191T551"/>
<comment type="subcellular location">
    <subcellularLocation>
        <location evidence="7">Plastid</location>
        <location evidence="7">Chloroplast</location>
    </subcellularLocation>
</comment>
<keyword evidence="4 7" id="KW-0689">Ribosomal protein</keyword>
<evidence type="ECO:0000313" key="10">
    <source>
        <dbReference type="EMBL" id="ANI25520.1"/>
    </source>
</evidence>
<dbReference type="GO" id="GO:1990904">
    <property type="term" value="C:ribonucleoprotein complex"/>
    <property type="evidence" value="ECO:0007669"/>
    <property type="project" value="UniProtKB-KW"/>
</dbReference>
<dbReference type="CDD" id="cd07026">
    <property type="entry name" value="Ribosomal_L20"/>
    <property type="match status" value="1"/>
</dbReference>
<dbReference type="NCBIfam" id="TIGR01032">
    <property type="entry name" value="rplT_bact"/>
    <property type="match status" value="1"/>
</dbReference>
<gene>
    <name evidence="7 10" type="primary">rpl20</name>
</gene>
<dbReference type="Gene3D" id="6.10.160.10">
    <property type="match status" value="1"/>
</dbReference>
<dbReference type="EMBL" id="KU646491">
    <property type="protein sequence ID" value="ANI25520.1"/>
    <property type="molecule type" value="Genomic_DNA"/>
</dbReference>
<evidence type="ECO:0000256" key="4">
    <source>
        <dbReference type="ARBA" id="ARBA00022980"/>
    </source>
</evidence>
<evidence type="ECO:0000256" key="1">
    <source>
        <dbReference type="ARBA" id="ARBA00007698"/>
    </source>
</evidence>
<geneLocation type="chloroplast" evidence="10"/>
<keyword evidence="3 7" id="KW-0694">RNA-binding</keyword>
<dbReference type="Pfam" id="PF00453">
    <property type="entry name" value="Ribosomal_L20"/>
    <property type="match status" value="1"/>
</dbReference>
<evidence type="ECO:0000256" key="5">
    <source>
        <dbReference type="ARBA" id="ARBA00023274"/>
    </source>
</evidence>
<dbReference type="GO" id="GO:0003735">
    <property type="term" value="F:structural constituent of ribosome"/>
    <property type="evidence" value="ECO:0007669"/>
    <property type="project" value="InterPro"/>
</dbReference>
<keyword evidence="5 7" id="KW-0687">Ribonucleoprotein</keyword>
<evidence type="ECO:0000256" key="3">
    <source>
        <dbReference type="ARBA" id="ARBA00022884"/>
    </source>
</evidence>
<dbReference type="GO" id="GO:0005840">
    <property type="term" value="C:ribosome"/>
    <property type="evidence" value="ECO:0007669"/>
    <property type="project" value="UniProtKB-KW"/>
</dbReference>
<proteinExistence type="inferred from homology"/>
<dbReference type="PRINTS" id="PR00062">
    <property type="entry name" value="RIBOSOMALL20"/>
</dbReference>
<dbReference type="RefSeq" id="YP_009258481.1">
    <property type="nucleotide sequence ID" value="NC_030356.1"/>
</dbReference>
<protein>
    <recommendedName>
        <fullName evidence="6 7">Large ribosomal subunit protein bL20c</fullName>
    </recommendedName>
</protein>
<dbReference type="SUPFAM" id="SSF74731">
    <property type="entry name" value="Ribosomal protein L20"/>
    <property type="match status" value="1"/>
</dbReference>
<name>A0A191T551_9VIRI</name>
<evidence type="ECO:0000256" key="7">
    <source>
        <dbReference type="HAMAP-Rule" id="MF_00382"/>
    </source>
</evidence>
<comment type="function">
    <text evidence="7 9">Binds directly to 23S ribosomal RNA and is necessary for the in vitro assembly process of the 50S ribosomal subunit. It is not involved in the protein synthesizing functions of that subunit.</text>
</comment>
<evidence type="ECO:0000256" key="8">
    <source>
        <dbReference type="RuleBase" id="RU000561"/>
    </source>
</evidence>
<evidence type="ECO:0000256" key="9">
    <source>
        <dbReference type="RuleBase" id="RU004311"/>
    </source>
</evidence>
<keyword evidence="10" id="KW-0150">Chloroplast</keyword>
<organism evidence="10">
    <name type="scientific">Netrium digitus</name>
    <dbReference type="NCBI Taxonomy" id="43946"/>
    <lineage>
        <taxon>Eukaryota</taxon>
        <taxon>Viridiplantae</taxon>
        <taxon>Streptophyta</taxon>
        <taxon>Zygnematophyceae</taxon>
        <taxon>Zygnematophycidae</taxon>
        <taxon>Zygnematales</taxon>
        <taxon>Zygnemataceae</taxon>
        <taxon>Netrium</taxon>
    </lineage>
</organism>
<dbReference type="InterPro" id="IPR035566">
    <property type="entry name" value="Ribosomal_protein_bL20_C"/>
</dbReference>
<reference evidence="10" key="1">
    <citation type="journal article" date="2016" name="Front. Plant Sci.">
        <title>Comparative Chloroplast Genome Analyses of Streptophyte Green Algae Uncover Major Structural Alterations in the Klebsormidiophyceae, Coleochaetophyceae and Zygnematophyceae.</title>
        <authorList>
            <person name="Lemieux C."/>
            <person name="Otis C."/>
            <person name="Turmel M."/>
        </authorList>
    </citation>
    <scope>NUCLEOTIDE SEQUENCE</scope>
</reference>
<dbReference type="GO" id="GO:0009507">
    <property type="term" value="C:chloroplast"/>
    <property type="evidence" value="ECO:0007669"/>
    <property type="project" value="UniProtKB-SubCell"/>
</dbReference>
<dbReference type="GO" id="GO:0000027">
    <property type="term" value="P:ribosomal large subunit assembly"/>
    <property type="evidence" value="ECO:0007669"/>
    <property type="project" value="UniProtKB-UniRule"/>
</dbReference>
<dbReference type="GeneID" id="27984830"/>
<dbReference type="PANTHER" id="PTHR10986">
    <property type="entry name" value="39S RIBOSOMAL PROTEIN L20"/>
    <property type="match status" value="1"/>
</dbReference>
<dbReference type="GO" id="GO:0006412">
    <property type="term" value="P:translation"/>
    <property type="evidence" value="ECO:0007669"/>
    <property type="project" value="InterPro"/>
</dbReference>